<keyword evidence="2" id="KW-1185">Reference proteome</keyword>
<reference evidence="1 2" key="1">
    <citation type="submission" date="2024-04" db="EMBL/GenBank/DDBJ databases">
        <authorList>
            <person name="Waldvogel A.-M."/>
            <person name="Schoenle A."/>
        </authorList>
    </citation>
    <scope>NUCLEOTIDE SEQUENCE [LARGE SCALE GENOMIC DNA]</scope>
</reference>
<dbReference type="Proteomes" id="UP001497482">
    <property type="component" value="Chromosome 12"/>
</dbReference>
<protein>
    <submittedName>
        <fullName evidence="1">Uncharacterized protein</fullName>
    </submittedName>
</protein>
<accession>A0AAV2JDA5</accession>
<proteinExistence type="predicted"/>
<name>A0AAV2JDA5_KNICA</name>
<organism evidence="1 2">
    <name type="scientific">Knipowitschia caucasica</name>
    <name type="common">Caucasian dwarf goby</name>
    <name type="synonym">Pomatoschistus caucasicus</name>
    <dbReference type="NCBI Taxonomy" id="637954"/>
    <lineage>
        <taxon>Eukaryota</taxon>
        <taxon>Metazoa</taxon>
        <taxon>Chordata</taxon>
        <taxon>Craniata</taxon>
        <taxon>Vertebrata</taxon>
        <taxon>Euteleostomi</taxon>
        <taxon>Actinopterygii</taxon>
        <taxon>Neopterygii</taxon>
        <taxon>Teleostei</taxon>
        <taxon>Neoteleostei</taxon>
        <taxon>Acanthomorphata</taxon>
        <taxon>Gobiaria</taxon>
        <taxon>Gobiiformes</taxon>
        <taxon>Gobioidei</taxon>
        <taxon>Gobiidae</taxon>
        <taxon>Gobiinae</taxon>
        <taxon>Knipowitschia</taxon>
    </lineage>
</organism>
<gene>
    <name evidence="1" type="ORF">KC01_LOCUS7025</name>
</gene>
<dbReference type="AlphaFoldDB" id="A0AAV2JDA5"/>
<dbReference type="EMBL" id="OZ035834">
    <property type="protein sequence ID" value="CAL1575450.1"/>
    <property type="molecule type" value="Genomic_DNA"/>
</dbReference>
<evidence type="ECO:0000313" key="1">
    <source>
        <dbReference type="EMBL" id="CAL1575450.1"/>
    </source>
</evidence>
<sequence length="72" mass="7853">MLPAAPRPDSICCGSSLEVHPRITSLYTGHTAAHTRPWSQTCPRERPESSAHTPLKIRAGGDAWVWGGFADR</sequence>
<evidence type="ECO:0000313" key="2">
    <source>
        <dbReference type="Proteomes" id="UP001497482"/>
    </source>
</evidence>